<comment type="subcellular location">
    <subcellularLocation>
        <location evidence="1">Nucleus</location>
        <location evidence="1">Nucleolus</location>
    </subcellularLocation>
</comment>
<keyword evidence="2 4" id="KW-0694">RNA-binding</keyword>
<feature type="compositionally biased region" description="Basic and acidic residues" evidence="5">
    <location>
        <begin position="253"/>
        <end position="274"/>
    </location>
</feature>
<comment type="caution">
    <text evidence="7">The sequence shown here is derived from an EMBL/GenBank/DDBJ whole genome shotgun (WGS) entry which is preliminary data.</text>
</comment>
<feature type="region of interest" description="Disordered" evidence="5">
    <location>
        <begin position="246"/>
        <end position="274"/>
    </location>
</feature>
<feature type="compositionally biased region" description="Acidic residues" evidence="5">
    <location>
        <begin position="69"/>
        <end position="104"/>
    </location>
</feature>
<evidence type="ECO:0000256" key="4">
    <source>
        <dbReference type="PROSITE-ProRule" id="PRU00176"/>
    </source>
</evidence>
<evidence type="ECO:0000313" key="8">
    <source>
        <dbReference type="Proteomes" id="UP001498771"/>
    </source>
</evidence>
<reference evidence="7 8" key="1">
    <citation type="submission" date="2024-03" db="EMBL/GenBank/DDBJ databases">
        <title>Genome-scale model development and genomic sequencing of the oleaginous clade Lipomyces.</title>
        <authorList>
            <consortium name="Lawrence Berkeley National Laboratory"/>
            <person name="Czajka J.J."/>
            <person name="Han Y."/>
            <person name="Kim J."/>
            <person name="Mondo S.J."/>
            <person name="Hofstad B.A."/>
            <person name="Robles A."/>
            <person name="Haridas S."/>
            <person name="Riley R."/>
            <person name="LaButti K."/>
            <person name="Pangilinan J."/>
            <person name="Andreopoulos W."/>
            <person name="Lipzen A."/>
            <person name="Yan J."/>
            <person name="Wang M."/>
            <person name="Ng V."/>
            <person name="Grigoriev I.V."/>
            <person name="Spatafora J.W."/>
            <person name="Magnuson J.K."/>
            <person name="Baker S.E."/>
            <person name="Pomraning K.R."/>
        </authorList>
    </citation>
    <scope>NUCLEOTIDE SEQUENCE [LARGE SCALE GENOMIC DNA]</scope>
    <source>
        <strain evidence="7 8">Phaff 52-87</strain>
    </source>
</reference>
<dbReference type="PANTHER" id="PTHR46754">
    <property type="entry name" value="MKI67 FHA DOMAIN-INTERACTING NUCLEOLAR PHOSPHOPROTEIN"/>
    <property type="match status" value="1"/>
</dbReference>
<keyword evidence="8" id="KW-1185">Reference proteome</keyword>
<proteinExistence type="predicted"/>
<evidence type="ECO:0000313" key="7">
    <source>
        <dbReference type="EMBL" id="KAK7208331.1"/>
    </source>
</evidence>
<organism evidence="7 8">
    <name type="scientific">Myxozyma melibiosi</name>
    <dbReference type="NCBI Taxonomy" id="54550"/>
    <lineage>
        <taxon>Eukaryota</taxon>
        <taxon>Fungi</taxon>
        <taxon>Dikarya</taxon>
        <taxon>Ascomycota</taxon>
        <taxon>Saccharomycotina</taxon>
        <taxon>Lipomycetes</taxon>
        <taxon>Lipomycetales</taxon>
        <taxon>Lipomycetaceae</taxon>
        <taxon>Myxozyma</taxon>
    </lineage>
</organism>
<dbReference type="Proteomes" id="UP001498771">
    <property type="component" value="Unassembled WGS sequence"/>
</dbReference>
<accession>A0ABR1FEN9</accession>
<gene>
    <name evidence="7" type="ORF">BZA70DRAFT_273471</name>
</gene>
<dbReference type="SUPFAM" id="SSF54928">
    <property type="entry name" value="RNA-binding domain, RBD"/>
    <property type="match status" value="1"/>
</dbReference>
<sequence>MVAKKSGQKAKKPTASTSKPAEKKAVAAVSAPAVVEKESSENEAEISLGVDSEDDSESGESEMYAGFGTDEDDEDEEGSGSDDEDESIEGASEVEDDDDEEEDDKSGKKKSGVSTEKEEEIKGKIAAAAASKKGKNDGPEKPGVLYIGRIPHGFYEKQMRAYFSQFGDITRLRLSRNKKSGASKHYAFLEFASRDVAQIVAETMNNYLLFGHILKVSLIPEEQVHEKTFEGSNRTFRAIPRTKIAQLKHDRKRTSEETDKLVGREEKRRKEKQDKLKALGIDYSIPASKQKVKSH</sequence>
<dbReference type="InterPro" id="IPR035979">
    <property type="entry name" value="RBD_domain_sf"/>
</dbReference>
<evidence type="ECO:0000256" key="1">
    <source>
        <dbReference type="ARBA" id="ARBA00004604"/>
    </source>
</evidence>
<keyword evidence="3" id="KW-0539">Nucleus</keyword>
<dbReference type="PROSITE" id="PS50102">
    <property type="entry name" value="RRM"/>
    <property type="match status" value="1"/>
</dbReference>
<dbReference type="InterPro" id="IPR012677">
    <property type="entry name" value="Nucleotide-bd_a/b_plait_sf"/>
</dbReference>
<evidence type="ECO:0000259" key="6">
    <source>
        <dbReference type="PROSITE" id="PS50102"/>
    </source>
</evidence>
<evidence type="ECO:0000256" key="3">
    <source>
        <dbReference type="ARBA" id="ARBA00023242"/>
    </source>
</evidence>
<protein>
    <recommendedName>
        <fullName evidence="6">RRM domain-containing protein</fullName>
    </recommendedName>
</protein>
<evidence type="ECO:0000256" key="2">
    <source>
        <dbReference type="ARBA" id="ARBA00022884"/>
    </source>
</evidence>
<feature type="compositionally biased region" description="Basic residues" evidence="5">
    <location>
        <begin position="1"/>
        <end position="12"/>
    </location>
</feature>
<feature type="domain" description="RRM" evidence="6">
    <location>
        <begin position="143"/>
        <end position="221"/>
    </location>
</feature>
<dbReference type="EMBL" id="JBBJBU010000001">
    <property type="protein sequence ID" value="KAK7208331.1"/>
    <property type="molecule type" value="Genomic_DNA"/>
</dbReference>
<dbReference type="SMART" id="SM00360">
    <property type="entry name" value="RRM"/>
    <property type="match status" value="1"/>
</dbReference>
<dbReference type="Pfam" id="PF00076">
    <property type="entry name" value="RRM_1"/>
    <property type="match status" value="1"/>
</dbReference>
<dbReference type="GeneID" id="90037345"/>
<dbReference type="RefSeq" id="XP_064771364.1">
    <property type="nucleotide sequence ID" value="XM_064911833.1"/>
</dbReference>
<dbReference type="CDD" id="cd12307">
    <property type="entry name" value="RRM_NIFK_like"/>
    <property type="match status" value="1"/>
</dbReference>
<feature type="compositionally biased region" description="Acidic residues" evidence="5">
    <location>
        <begin position="51"/>
        <end position="60"/>
    </location>
</feature>
<dbReference type="Gene3D" id="3.30.70.330">
    <property type="match status" value="1"/>
</dbReference>
<name>A0ABR1FEN9_9ASCO</name>
<evidence type="ECO:0000256" key="5">
    <source>
        <dbReference type="SAM" id="MobiDB-lite"/>
    </source>
</evidence>
<dbReference type="InterPro" id="IPR000504">
    <property type="entry name" value="RRM_dom"/>
</dbReference>
<feature type="region of interest" description="Disordered" evidence="5">
    <location>
        <begin position="1"/>
        <end position="122"/>
    </location>
</feature>